<proteinExistence type="predicted"/>
<evidence type="ECO:0000256" key="2">
    <source>
        <dbReference type="SAM" id="SignalP"/>
    </source>
</evidence>
<organism evidence="4 5">
    <name type="scientific">Roseospirillum parvum</name>
    <dbReference type="NCBI Taxonomy" id="83401"/>
    <lineage>
        <taxon>Bacteria</taxon>
        <taxon>Pseudomonadati</taxon>
        <taxon>Pseudomonadota</taxon>
        <taxon>Alphaproteobacteria</taxon>
        <taxon>Rhodospirillales</taxon>
        <taxon>Rhodospirillaceae</taxon>
        <taxon>Roseospirillum</taxon>
    </lineage>
</organism>
<accession>A0A1G7X0E9</accession>
<dbReference type="Proteomes" id="UP000217076">
    <property type="component" value="Unassembled WGS sequence"/>
</dbReference>
<dbReference type="InterPro" id="IPR024370">
    <property type="entry name" value="PBP_domain"/>
</dbReference>
<dbReference type="EMBL" id="FNCV01000002">
    <property type="protein sequence ID" value="SDG77659.1"/>
    <property type="molecule type" value="Genomic_DNA"/>
</dbReference>
<protein>
    <submittedName>
        <fullName evidence="4">Phosphate transport system substrate-binding protein</fullName>
    </submittedName>
</protein>
<keyword evidence="1 2" id="KW-0732">Signal</keyword>
<feature type="chain" id="PRO_5011695538" evidence="2">
    <location>
        <begin position="20"/>
        <end position="344"/>
    </location>
</feature>
<dbReference type="RefSeq" id="WP_092616330.1">
    <property type="nucleotide sequence ID" value="NZ_FNCV01000002.1"/>
</dbReference>
<dbReference type="STRING" id="83401.SAMN05421742_102387"/>
<reference evidence="5" key="1">
    <citation type="submission" date="2016-10" db="EMBL/GenBank/DDBJ databases">
        <authorList>
            <person name="Varghese N."/>
            <person name="Submissions S."/>
        </authorList>
    </citation>
    <scope>NUCLEOTIDE SEQUENCE [LARGE SCALE GENOMIC DNA]</scope>
    <source>
        <strain evidence="5">930I</strain>
    </source>
</reference>
<evidence type="ECO:0000313" key="4">
    <source>
        <dbReference type="EMBL" id="SDG77659.1"/>
    </source>
</evidence>
<feature type="signal peptide" evidence="2">
    <location>
        <begin position="1"/>
        <end position="19"/>
    </location>
</feature>
<evidence type="ECO:0000256" key="1">
    <source>
        <dbReference type="ARBA" id="ARBA00022729"/>
    </source>
</evidence>
<sequence>MFKKTLAIAAVAAVTCAGAAEARDQVQIKGSSTVLPFANVVVEQFGKAYAGKFKAPHLESGGSSAGLKEFCKGVGENFIDIANASRPIKDKEIKACAENGVTDIIEIRIGKDGVVFANPVDKPAFAFEPQHIYQALAAQVNMDGKLADNTHATWNQIDPSFPNQEILMFIPGEKHGTREVFEVRVLEPGCAETGAEDLFKAAGDKKAKGCAQVRKDGVSVDIDGDYTETLARVESNPNGIGVFGLSFYEENKDKVKVATMSGVEPSLETIQSGEYPVSRYLYFYVKTAHLGVIPGLEEYVDFFLSDQMTGPEGMLADKGLIPLSDAQMEEVRQGFAKRENIAAK</sequence>
<dbReference type="PANTHER" id="PTHR30570">
    <property type="entry name" value="PERIPLASMIC PHOSPHATE BINDING COMPONENT OF PHOSPHATE ABC TRANSPORTER"/>
    <property type="match status" value="1"/>
</dbReference>
<dbReference type="InterPro" id="IPR050811">
    <property type="entry name" value="Phosphate_ABC_transporter"/>
</dbReference>
<dbReference type="Gene3D" id="3.40.190.10">
    <property type="entry name" value="Periplasmic binding protein-like II"/>
    <property type="match status" value="2"/>
</dbReference>
<dbReference type="SUPFAM" id="SSF53850">
    <property type="entry name" value="Periplasmic binding protein-like II"/>
    <property type="match status" value="1"/>
</dbReference>
<evidence type="ECO:0000259" key="3">
    <source>
        <dbReference type="Pfam" id="PF12849"/>
    </source>
</evidence>
<dbReference type="AlphaFoldDB" id="A0A1G7X0E9"/>
<keyword evidence="5" id="KW-1185">Reference proteome</keyword>
<name>A0A1G7X0E9_9PROT</name>
<feature type="domain" description="PBP" evidence="3">
    <location>
        <begin position="18"/>
        <end position="306"/>
    </location>
</feature>
<gene>
    <name evidence="4" type="ORF">SAMN05421742_102387</name>
</gene>
<dbReference type="Pfam" id="PF12849">
    <property type="entry name" value="PBP_like_2"/>
    <property type="match status" value="1"/>
</dbReference>
<evidence type="ECO:0000313" key="5">
    <source>
        <dbReference type="Proteomes" id="UP000217076"/>
    </source>
</evidence>
<dbReference type="PANTHER" id="PTHR30570:SF1">
    <property type="entry name" value="PHOSPHATE-BINDING PROTEIN PSTS"/>
    <property type="match status" value="1"/>
</dbReference>
<dbReference type="OrthoDB" id="9790048at2"/>